<feature type="transmembrane region" description="Helical" evidence="10">
    <location>
        <begin position="155"/>
        <end position="176"/>
    </location>
</feature>
<evidence type="ECO:0000256" key="1">
    <source>
        <dbReference type="ARBA" id="ARBA00004651"/>
    </source>
</evidence>
<dbReference type="AlphaFoldDB" id="A0A494W993"/>
<dbReference type="GO" id="GO:0016887">
    <property type="term" value="F:ATP hydrolysis activity"/>
    <property type="evidence" value="ECO:0007669"/>
    <property type="project" value="InterPro"/>
</dbReference>
<sequence length="586" mass="62332">MFRKSGEPGELRAAIGRYRTAFAAVGLLSALLNILLLGGSIYMMLIYDSVLPSHSLPTLIGLLVMLVGVYAFQGMFDQMRTHTLNDIANGFDLQLSRRVQEAMTDAALSGNRVGADGLAPMRDLANIRAFLSGSGPATLIDLPWILFFVGTLFLLHFWIGVTALAGSIALFSLTLVTEHVVRKPTTQLAPIAGNRNALAETQIRHSEMLASMGMRTRLLDRWDAVNRQHLAAHHALSRTVASLGGVSKIGRMLLQSLILTVGAWLVIEGKATGGVIFASSLLSARALAPVDQAIANWRGFGAAREGWRRLDALLATVPARKPHQIALPAPQQSLSVNQLYLAPPGTERITLNDINLHLEAGDGLAVIGPSAAGKSSLGRALLGIWRPLRGAVRMDGAALDQWDMDVLGENMGYLPQTVELLEGTISDNIARFSSEVSSEHVIAAARAAGVHEMIVQLPQGYDTRVGPGGGGLSMGQQQRIGLARALYRDPFLVVLDEPNSNLDPDGDAALQNAIASVRARKGIVVVIAHRHSALANANKVLMLRDGRVAAFGPRDEVLAQLQGRPVAVPSTPGGTPGTPSPAPRAA</sequence>
<evidence type="ECO:0000259" key="11">
    <source>
        <dbReference type="PROSITE" id="PS50893"/>
    </source>
</evidence>
<dbReference type="NCBIfam" id="TIGR01842">
    <property type="entry name" value="type_I_sec_PrtD"/>
    <property type="match status" value="1"/>
</dbReference>
<keyword evidence="7 10" id="KW-1133">Transmembrane helix</keyword>
<keyword evidence="6" id="KW-0067">ATP-binding</keyword>
<dbReference type="InterPro" id="IPR027417">
    <property type="entry name" value="P-loop_NTPase"/>
</dbReference>
<dbReference type="PROSITE" id="PS50893">
    <property type="entry name" value="ABC_TRANSPORTER_2"/>
    <property type="match status" value="1"/>
</dbReference>
<dbReference type="PANTHER" id="PTHR24221:SF248">
    <property type="entry name" value="ABC TRANSPORTER TRANSMEMBRANE REGION"/>
    <property type="match status" value="1"/>
</dbReference>
<evidence type="ECO:0000256" key="6">
    <source>
        <dbReference type="ARBA" id="ARBA00022840"/>
    </source>
</evidence>
<feature type="transmembrane region" description="Helical" evidence="10">
    <location>
        <begin position="53"/>
        <end position="72"/>
    </location>
</feature>
<dbReference type="Pfam" id="PF00664">
    <property type="entry name" value="ABC_membrane"/>
    <property type="match status" value="1"/>
</dbReference>
<evidence type="ECO:0000256" key="3">
    <source>
        <dbReference type="ARBA" id="ARBA00022475"/>
    </source>
</evidence>
<dbReference type="GO" id="GO:0030253">
    <property type="term" value="P:protein secretion by the type I secretion system"/>
    <property type="evidence" value="ECO:0007669"/>
    <property type="project" value="InterPro"/>
</dbReference>
<evidence type="ECO:0000256" key="5">
    <source>
        <dbReference type="ARBA" id="ARBA00022741"/>
    </source>
</evidence>
<evidence type="ECO:0000256" key="2">
    <source>
        <dbReference type="ARBA" id="ARBA00022448"/>
    </source>
</evidence>
<keyword evidence="8 10" id="KW-0472">Membrane</keyword>
<protein>
    <submittedName>
        <fullName evidence="13">Type I secretion system permease/ATPase</fullName>
    </submittedName>
</protein>
<dbReference type="GO" id="GO:0140359">
    <property type="term" value="F:ABC-type transporter activity"/>
    <property type="evidence" value="ECO:0007669"/>
    <property type="project" value="InterPro"/>
</dbReference>
<dbReference type="InterPro" id="IPR010128">
    <property type="entry name" value="ATPase_T1SS_PrtD-like"/>
</dbReference>
<evidence type="ECO:0000259" key="12">
    <source>
        <dbReference type="PROSITE" id="PS50929"/>
    </source>
</evidence>
<accession>A0A494W993</accession>
<dbReference type="GO" id="GO:0034040">
    <property type="term" value="F:ATPase-coupled lipid transmembrane transporter activity"/>
    <property type="evidence" value="ECO:0007669"/>
    <property type="project" value="TreeGrafter"/>
</dbReference>
<dbReference type="Gene3D" id="1.20.1560.10">
    <property type="entry name" value="ABC transporter type 1, transmembrane domain"/>
    <property type="match status" value="1"/>
</dbReference>
<name>A0A494W993_9SPHN</name>
<dbReference type="InterPro" id="IPR003439">
    <property type="entry name" value="ABC_transporter-like_ATP-bd"/>
</dbReference>
<keyword evidence="4 10" id="KW-0812">Transmembrane</keyword>
<dbReference type="SMART" id="SM00382">
    <property type="entry name" value="AAA"/>
    <property type="match status" value="1"/>
</dbReference>
<dbReference type="InterPro" id="IPR011527">
    <property type="entry name" value="ABC1_TM_dom"/>
</dbReference>
<evidence type="ECO:0000313" key="13">
    <source>
        <dbReference type="EMBL" id="BBD99738.1"/>
    </source>
</evidence>
<feature type="transmembrane region" description="Helical" evidence="10">
    <location>
        <begin position="21"/>
        <end position="47"/>
    </location>
</feature>
<keyword evidence="5" id="KW-0547">Nucleotide-binding</keyword>
<evidence type="ECO:0000256" key="7">
    <source>
        <dbReference type="ARBA" id="ARBA00022989"/>
    </source>
</evidence>
<dbReference type="SUPFAM" id="SSF52540">
    <property type="entry name" value="P-loop containing nucleoside triphosphate hydrolases"/>
    <property type="match status" value="1"/>
</dbReference>
<feature type="domain" description="ABC transporter" evidence="11">
    <location>
        <begin position="334"/>
        <end position="570"/>
    </location>
</feature>
<evidence type="ECO:0000256" key="9">
    <source>
        <dbReference type="SAM" id="MobiDB-lite"/>
    </source>
</evidence>
<keyword evidence="3" id="KW-1003">Cell membrane</keyword>
<evidence type="ECO:0000313" key="14">
    <source>
        <dbReference type="Proteomes" id="UP000279959"/>
    </source>
</evidence>
<feature type="region of interest" description="Disordered" evidence="9">
    <location>
        <begin position="563"/>
        <end position="586"/>
    </location>
</feature>
<dbReference type="PANTHER" id="PTHR24221">
    <property type="entry name" value="ATP-BINDING CASSETTE SUB-FAMILY B"/>
    <property type="match status" value="1"/>
</dbReference>
<dbReference type="EMBL" id="AP018664">
    <property type="protein sequence ID" value="BBD99738.1"/>
    <property type="molecule type" value="Genomic_DNA"/>
</dbReference>
<gene>
    <name evidence="13" type="ORF">SAMIE_1032390</name>
</gene>
<dbReference type="InterPro" id="IPR039421">
    <property type="entry name" value="Type_1_exporter"/>
</dbReference>
<evidence type="ECO:0000256" key="4">
    <source>
        <dbReference type="ARBA" id="ARBA00022692"/>
    </source>
</evidence>
<dbReference type="FunFam" id="3.40.50.300:FF:001444">
    <property type="entry name" value="ABC transporter ATP-binding protein"/>
    <property type="match status" value="1"/>
</dbReference>
<feature type="domain" description="ABC transmembrane type-1" evidence="12">
    <location>
        <begin position="23"/>
        <end position="302"/>
    </location>
</feature>
<dbReference type="InterPro" id="IPR036640">
    <property type="entry name" value="ABC1_TM_sf"/>
</dbReference>
<evidence type="ECO:0000256" key="10">
    <source>
        <dbReference type="SAM" id="Phobius"/>
    </source>
</evidence>
<proteinExistence type="predicted"/>
<dbReference type="RefSeq" id="WP_066701105.1">
    <property type="nucleotide sequence ID" value="NZ_AP018664.1"/>
</dbReference>
<keyword evidence="2" id="KW-0813">Transport</keyword>
<dbReference type="Pfam" id="PF00005">
    <property type="entry name" value="ABC_tran"/>
    <property type="match status" value="1"/>
</dbReference>
<reference evidence="13 14" key="1">
    <citation type="submission" date="2018-05" db="EMBL/GenBank/DDBJ databases">
        <title>Complete Genome Sequence of the Nonylphenol-Degrading Bacterium Sphingobium amiense DSM 16289T.</title>
        <authorList>
            <person name="Ootsuka M."/>
            <person name="Nishizawa T."/>
            <person name="Ohta H."/>
        </authorList>
    </citation>
    <scope>NUCLEOTIDE SEQUENCE [LARGE SCALE GENOMIC DNA]</scope>
    <source>
        <strain evidence="13 14">DSM 16289</strain>
    </source>
</reference>
<dbReference type="GO" id="GO:0005886">
    <property type="term" value="C:plasma membrane"/>
    <property type="evidence" value="ECO:0007669"/>
    <property type="project" value="UniProtKB-SubCell"/>
</dbReference>
<dbReference type="GO" id="GO:0030256">
    <property type="term" value="C:type I protein secretion system complex"/>
    <property type="evidence" value="ECO:0007669"/>
    <property type="project" value="InterPro"/>
</dbReference>
<keyword evidence="14" id="KW-1185">Reference proteome</keyword>
<organism evidence="13 14">
    <name type="scientific">Sphingobium amiense</name>
    <dbReference type="NCBI Taxonomy" id="135719"/>
    <lineage>
        <taxon>Bacteria</taxon>
        <taxon>Pseudomonadati</taxon>
        <taxon>Pseudomonadota</taxon>
        <taxon>Alphaproteobacteria</taxon>
        <taxon>Sphingomonadales</taxon>
        <taxon>Sphingomonadaceae</taxon>
        <taxon>Sphingobium</taxon>
    </lineage>
</organism>
<dbReference type="SUPFAM" id="SSF90123">
    <property type="entry name" value="ABC transporter transmembrane region"/>
    <property type="match status" value="1"/>
</dbReference>
<dbReference type="KEGG" id="sami:SAMIE_1032390"/>
<dbReference type="Gene3D" id="3.40.50.300">
    <property type="entry name" value="P-loop containing nucleotide triphosphate hydrolases"/>
    <property type="match status" value="1"/>
</dbReference>
<comment type="subcellular location">
    <subcellularLocation>
        <location evidence="1">Cell membrane</location>
        <topology evidence="1">Multi-pass membrane protein</topology>
    </subcellularLocation>
</comment>
<dbReference type="InterPro" id="IPR003593">
    <property type="entry name" value="AAA+_ATPase"/>
</dbReference>
<dbReference type="Proteomes" id="UP000279959">
    <property type="component" value="Chromosome"/>
</dbReference>
<dbReference type="PROSITE" id="PS50929">
    <property type="entry name" value="ABC_TM1F"/>
    <property type="match status" value="1"/>
</dbReference>
<evidence type="ECO:0000256" key="8">
    <source>
        <dbReference type="ARBA" id="ARBA00023136"/>
    </source>
</evidence>
<dbReference type="GO" id="GO:0005524">
    <property type="term" value="F:ATP binding"/>
    <property type="evidence" value="ECO:0007669"/>
    <property type="project" value="UniProtKB-KW"/>
</dbReference>